<protein>
    <submittedName>
        <fullName evidence="2">Catechol 2,3-dioxygenase-like lactoylglutathione lyase family enzyme</fullName>
    </submittedName>
</protein>
<dbReference type="EMBL" id="JAUSVS010000013">
    <property type="protein sequence ID" value="MDQ0466612.1"/>
    <property type="molecule type" value="Genomic_DNA"/>
</dbReference>
<dbReference type="RefSeq" id="WP_307352743.1">
    <property type="nucleotide sequence ID" value="NZ_JAUSVS010000013.1"/>
</dbReference>
<dbReference type="Pfam" id="PF00903">
    <property type="entry name" value="Glyoxalase"/>
    <property type="match status" value="1"/>
</dbReference>
<organism evidence="2 3">
    <name type="scientific">Caulobacter ginsengisoli</name>
    <dbReference type="NCBI Taxonomy" id="400775"/>
    <lineage>
        <taxon>Bacteria</taxon>
        <taxon>Pseudomonadati</taxon>
        <taxon>Pseudomonadota</taxon>
        <taxon>Alphaproteobacteria</taxon>
        <taxon>Caulobacterales</taxon>
        <taxon>Caulobacteraceae</taxon>
        <taxon>Caulobacter</taxon>
    </lineage>
</organism>
<gene>
    <name evidence="2" type="ORF">QO010_004408</name>
</gene>
<dbReference type="InterPro" id="IPR029068">
    <property type="entry name" value="Glyas_Bleomycin-R_OHBP_Dase"/>
</dbReference>
<dbReference type="Gene3D" id="3.10.180.10">
    <property type="entry name" value="2,3-Dihydroxybiphenyl 1,2-Dioxygenase, domain 1"/>
    <property type="match status" value="1"/>
</dbReference>
<dbReference type="InterPro" id="IPR004360">
    <property type="entry name" value="Glyas_Fos-R_dOase_dom"/>
</dbReference>
<name>A0ABU0IX87_9CAUL</name>
<dbReference type="SUPFAM" id="SSF54593">
    <property type="entry name" value="Glyoxalase/Bleomycin resistance protein/Dihydroxybiphenyl dioxygenase"/>
    <property type="match status" value="1"/>
</dbReference>
<comment type="caution">
    <text evidence="2">The sequence shown here is derived from an EMBL/GenBank/DDBJ whole genome shotgun (WGS) entry which is preliminary data.</text>
</comment>
<evidence type="ECO:0000313" key="3">
    <source>
        <dbReference type="Proteomes" id="UP001228905"/>
    </source>
</evidence>
<keyword evidence="3" id="KW-1185">Reference proteome</keyword>
<dbReference type="InterPro" id="IPR037523">
    <property type="entry name" value="VOC_core"/>
</dbReference>
<accession>A0ABU0IX87</accession>
<sequence>MALRQTVPFLRVLDMERALAFWRDGLGFEVAISWTPQGSIRWCRIERDGLALMLQDYRHDDGISHPPAGERGLGVSIVIFCDDALAIYHEALGRGLQPDRPFVGNGLWVTGFTDPDGYRVEFESETDQPEETEYQG</sequence>
<evidence type="ECO:0000259" key="1">
    <source>
        <dbReference type="PROSITE" id="PS51819"/>
    </source>
</evidence>
<reference evidence="2 3" key="1">
    <citation type="submission" date="2023-07" db="EMBL/GenBank/DDBJ databases">
        <title>Genomic Encyclopedia of Type Strains, Phase IV (KMG-IV): sequencing the most valuable type-strain genomes for metagenomic binning, comparative biology and taxonomic classification.</title>
        <authorList>
            <person name="Goeker M."/>
        </authorList>
    </citation>
    <scope>NUCLEOTIDE SEQUENCE [LARGE SCALE GENOMIC DNA]</scope>
    <source>
        <strain evidence="2 3">DSM 18695</strain>
    </source>
</reference>
<evidence type="ECO:0000313" key="2">
    <source>
        <dbReference type="EMBL" id="MDQ0466612.1"/>
    </source>
</evidence>
<dbReference type="PROSITE" id="PS51819">
    <property type="entry name" value="VOC"/>
    <property type="match status" value="1"/>
</dbReference>
<dbReference type="Proteomes" id="UP001228905">
    <property type="component" value="Unassembled WGS sequence"/>
</dbReference>
<feature type="domain" description="VOC" evidence="1">
    <location>
        <begin position="2"/>
        <end position="125"/>
    </location>
</feature>
<proteinExistence type="predicted"/>